<dbReference type="AlphaFoldDB" id="A0A5J5DWA1"/>
<dbReference type="InterPro" id="IPR001789">
    <property type="entry name" value="Sig_transdc_resp-reg_receiver"/>
</dbReference>
<dbReference type="GO" id="GO:0003677">
    <property type="term" value="F:DNA binding"/>
    <property type="evidence" value="ECO:0007669"/>
    <property type="project" value="UniProtKB-KW"/>
</dbReference>
<dbReference type="EMBL" id="RZNZ01000005">
    <property type="protein sequence ID" value="KAA8821086.1"/>
    <property type="molecule type" value="Genomic_DNA"/>
</dbReference>
<accession>A0A5J5DWA1</accession>
<evidence type="ECO:0000259" key="5">
    <source>
        <dbReference type="PROSITE" id="PS50110"/>
    </source>
</evidence>
<evidence type="ECO:0000256" key="2">
    <source>
        <dbReference type="ARBA" id="ARBA00023125"/>
    </source>
</evidence>
<dbReference type="Pfam" id="PF00196">
    <property type="entry name" value="GerE"/>
    <property type="match status" value="1"/>
</dbReference>
<feature type="domain" description="HTH luxR-type" evidence="4">
    <location>
        <begin position="171"/>
        <end position="236"/>
    </location>
</feature>
<dbReference type="SUPFAM" id="SSF46894">
    <property type="entry name" value="C-terminal effector domain of the bipartite response regulators"/>
    <property type="match status" value="1"/>
</dbReference>
<dbReference type="OrthoDB" id="3240412at2"/>
<dbReference type="InterPro" id="IPR058245">
    <property type="entry name" value="NreC/VraR/RcsB-like_REC"/>
</dbReference>
<sequence length="238" mass="26643">MSGEYFFLHRGRQRSMAATDSPVCANQGTLILGIVDNDEITLRSLAREIKELIPAVRIAWLTSSGAEAVRKALGPVKPNIVLVDMSMEDMPGLMVCRRIRQRTDQVKLLAMTSFSLEVYRERAVRAGTQGIVSKSSEPDIIRGLLAMARNETYGDTFESAALSHIRLRSAPQMQQDLLSGRETQVMDLVSEGLDDRQIAAQLNIAEPTVRKHAQTVMRKLQVHNRVQAVLRWLGKYEL</sequence>
<feature type="modified residue" description="4-aspartylphosphate" evidence="3">
    <location>
        <position position="84"/>
    </location>
</feature>
<dbReference type="PANTHER" id="PTHR43214">
    <property type="entry name" value="TWO-COMPONENT RESPONSE REGULATOR"/>
    <property type="match status" value="1"/>
</dbReference>
<gene>
    <name evidence="7" type="ORF">EM848_11110</name>
    <name evidence="6" type="ORF">EMO90_04660</name>
</gene>
<evidence type="ECO:0000259" key="4">
    <source>
        <dbReference type="PROSITE" id="PS50043"/>
    </source>
</evidence>
<dbReference type="PROSITE" id="PS50110">
    <property type="entry name" value="RESPONSE_REGULATORY"/>
    <property type="match status" value="1"/>
</dbReference>
<keyword evidence="1 3" id="KW-0597">Phosphoprotein</keyword>
<organism evidence="7 8">
    <name type="scientific">Bifidobacterium vespertilionis</name>
    <dbReference type="NCBI Taxonomy" id="2562524"/>
    <lineage>
        <taxon>Bacteria</taxon>
        <taxon>Bacillati</taxon>
        <taxon>Actinomycetota</taxon>
        <taxon>Actinomycetes</taxon>
        <taxon>Bifidobacteriales</taxon>
        <taxon>Bifidobacteriaceae</taxon>
        <taxon>Bifidobacterium</taxon>
    </lineage>
</organism>
<reference evidence="8 9" key="1">
    <citation type="journal article" date="2019" name="Syst. Appl. Microbiol.">
        <title>Characterization of Bifidobacterium species in feaces of the Egyptian fruit bat: Description of B. vespertilionis sp. nov. and B. rousetti sp. nov.</title>
        <authorList>
            <person name="Modesto M."/>
            <person name="Satti M."/>
            <person name="Watanabe K."/>
            <person name="Puglisi E."/>
            <person name="Morelli L."/>
            <person name="Huang C.-H."/>
            <person name="Liou J.-S."/>
            <person name="Miyashita M."/>
            <person name="Tamura T."/>
            <person name="Saito S."/>
            <person name="Mori K."/>
            <person name="Huang L."/>
            <person name="Sciavilla P."/>
            <person name="Sandri C."/>
            <person name="Spiezio C."/>
            <person name="Vitali F."/>
            <person name="Cavalieri D."/>
            <person name="Perpetuini G."/>
            <person name="Tofalo R."/>
            <person name="Bonetti A."/>
            <person name="Arita M."/>
            <person name="Mattarelli P."/>
        </authorList>
    </citation>
    <scope>NUCLEOTIDE SEQUENCE [LARGE SCALE GENOMIC DNA]</scope>
    <source>
        <strain evidence="6 9">RST16</strain>
        <strain evidence="7 8">RST8</strain>
    </source>
</reference>
<dbReference type="SMART" id="SM00448">
    <property type="entry name" value="REC"/>
    <property type="match status" value="1"/>
</dbReference>
<dbReference type="CDD" id="cd06170">
    <property type="entry name" value="LuxR_C_like"/>
    <property type="match status" value="1"/>
</dbReference>
<dbReference type="PANTHER" id="PTHR43214:SF43">
    <property type="entry name" value="TWO-COMPONENT RESPONSE REGULATOR"/>
    <property type="match status" value="1"/>
</dbReference>
<feature type="domain" description="Response regulatory" evidence="5">
    <location>
        <begin position="31"/>
        <end position="149"/>
    </location>
</feature>
<dbReference type="SMART" id="SM00421">
    <property type="entry name" value="HTH_LUXR"/>
    <property type="match status" value="1"/>
</dbReference>
<dbReference type="CDD" id="cd17535">
    <property type="entry name" value="REC_NarL-like"/>
    <property type="match status" value="1"/>
</dbReference>
<dbReference type="Gene3D" id="3.40.50.2300">
    <property type="match status" value="1"/>
</dbReference>
<dbReference type="InterPro" id="IPR039420">
    <property type="entry name" value="WalR-like"/>
</dbReference>
<evidence type="ECO:0000313" key="6">
    <source>
        <dbReference type="EMBL" id="KAA8821086.1"/>
    </source>
</evidence>
<evidence type="ECO:0000313" key="7">
    <source>
        <dbReference type="EMBL" id="KAA8821241.1"/>
    </source>
</evidence>
<dbReference type="GO" id="GO:0000160">
    <property type="term" value="P:phosphorelay signal transduction system"/>
    <property type="evidence" value="ECO:0007669"/>
    <property type="project" value="InterPro"/>
</dbReference>
<protein>
    <submittedName>
        <fullName evidence="7">Response regulator transcription factor</fullName>
    </submittedName>
</protein>
<dbReference type="PRINTS" id="PR00038">
    <property type="entry name" value="HTHLUXR"/>
</dbReference>
<evidence type="ECO:0000256" key="1">
    <source>
        <dbReference type="ARBA" id="ARBA00022553"/>
    </source>
</evidence>
<evidence type="ECO:0000313" key="8">
    <source>
        <dbReference type="Proteomes" id="UP000345527"/>
    </source>
</evidence>
<dbReference type="SUPFAM" id="SSF52172">
    <property type="entry name" value="CheY-like"/>
    <property type="match status" value="1"/>
</dbReference>
<name>A0A5J5DWA1_9BIFI</name>
<keyword evidence="9" id="KW-1185">Reference proteome</keyword>
<dbReference type="PROSITE" id="PS50043">
    <property type="entry name" value="HTH_LUXR_2"/>
    <property type="match status" value="1"/>
</dbReference>
<dbReference type="Proteomes" id="UP000374630">
    <property type="component" value="Unassembled WGS sequence"/>
</dbReference>
<dbReference type="InterPro" id="IPR000792">
    <property type="entry name" value="Tscrpt_reg_LuxR_C"/>
</dbReference>
<dbReference type="GO" id="GO:0006355">
    <property type="term" value="P:regulation of DNA-templated transcription"/>
    <property type="evidence" value="ECO:0007669"/>
    <property type="project" value="InterPro"/>
</dbReference>
<dbReference type="InterPro" id="IPR016032">
    <property type="entry name" value="Sig_transdc_resp-reg_C-effctor"/>
</dbReference>
<evidence type="ECO:0000256" key="3">
    <source>
        <dbReference type="PROSITE-ProRule" id="PRU00169"/>
    </source>
</evidence>
<proteinExistence type="predicted"/>
<dbReference type="EMBL" id="RZOA01000031">
    <property type="protein sequence ID" value="KAA8821241.1"/>
    <property type="molecule type" value="Genomic_DNA"/>
</dbReference>
<keyword evidence="2" id="KW-0238">DNA-binding</keyword>
<evidence type="ECO:0000313" key="9">
    <source>
        <dbReference type="Proteomes" id="UP000374630"/>
    </source>
</evidence>
<comment type="caution">
    <text evidence="7">The sequence shown here is derived from an EMBL/GenBank/DDBJ whole genome shotgun (WGS) entry which is preliminary data.</text>
</comment>
<dbReference type="Pfam" id="PF00072">
    <property type="entry name" value="Response_reg"/>
    <property type="match status" value="1"/>
</dbReference>
<dbReference type="InterPro" id="IPR011006">
    <property type="entry name" value="CheY-like_superfamily"/>
</dbReference>
<dbReference type="Proteomes" id="UP000345527">
    <property type="component" value="Unassembled WGS sequence"/>
</dbReference>